<dbReference type="Proteomes" id="UP001066276">
    <property type="component" value="Chromosome 6"/>
</dbReference>
<sequence length="80" mass="9216">MPALETLKRFTVKGNLKSILGMAKECPPKKVLTLFFVLELTNRAQRYRCDIARDEVALAMPARLETKKPWLRTITLLPLF</sequence>
<organism evidence="1 2">
    <name type="scientific">Pleurodeles waltl</name>
    <name type="common">Iberian ribbed newt</name>
    <dbReference type="NCBI Taxonomy" id="8319"/>
    <lineage>
        <taxon>Eukaryota</taxon>
        <taxon>Metazoa</taxon>
        <taxon>Chordata</taxon>
        <taxon>Craniata</taxon>
        <taxon>Vertebrata</taxon>
        <taxon>Euteleostomi</taxon>
        <taxon>Amphibia</taxon>
        <taxon>Batrachia</taxon>
        <taxon>Caudata</taxon>
        <taxon>Salamandroidea</taxon>
        <taxon>Salamandridae</taxon>
        <taxon>Pleurodelinae</taxon>
        <taxon>Pleurodeles</taxon>
    </lineage>
</organism>
<protein>
    <submittedName>
        <fullName evidence="1">Uncharacterized protein</fullName>
    </submittedName>
</protein>
<accession>A0AAV7QKC8</accession>
<gene>
    <name evidence="1" type="ORF">NDU88_005312</name>
</gene>
<keyword evidence="2" id="KW-1185">Reference proteome</keyword>
<evidence type="ECO:0000313" key="2">
    <source>
        <dbReference type="Proteomes" id="UP001066276"/>
    </source>
</evidence>
<comment type="caution">
    <text evidence="1">The sequence shown here is derived from an EMBL/GenBank/DDBJ whole genome shotgun (WGS) entry which is preliminary data.</text>
</comment>
<reference evidence="1" key="1">
    <citation type="journal article" date="2022" name="bioRxiv">
        <title>Sequencing and chromosome-scale assembly of the giantPleurodeles waltlgenome.</title>
        <authorList>
            <person name="Brown T."/>
            <person name="Elewa A."/>
            <person name="Iarovenko S."/>
            <person name="Subramanian E."/>
            <person name="Araus A.J."/>
            <person name="Petzold A."/>
            <person name="Susuki M."/>
            <person name="Suzuki K.-i.T."/>
            <person name="Hayashi T."/>
            <person name="Toyoda A."/>
            <person name="Oliveira C."/>
            <person name="Osipova E."/>
            <person name="Leigh N.D."/>
            <person name="Simon A."/>
            <person name="Yun M.H."/>
        </authorList>
    </citation>
    <scope>NUCLEOTIDE SEQUENCE</scope>
    <source>
        <strain evidence="1">20211129_DDA</strain>
        <tissue evidence="1">Liver</tissue>
    </source>
</reference>
<proteinExistence type="predicted"/>
<name>A0AAV7QKC8_PLEWA</name>
<dbReference type="AlphaFoldDB" id="A0AAV7QKC8"/>
<evidence type="ECO:0000313" key="1">
    <source>
        <dbReference type="EMBL" id="KAJ1138933.1"/>
    </source>
</evidence>
<dbReference type="EMBL" id="JANPWB010000010">
    <property type="protein sequence ID" value="KAJ1138933.1"/>
    <property type="molecule type" value="Genomic_DNA"/>
</dbReference>